<feature type="domain" description="Nephrocystin 3-like N-terminal" evidence="3">
    <location>
        <begin position="61"/>
        <end position="127"/>
    </location>
</feature>
<evidence type="ECO:0000313" key="5">
    <source>
        <dbReference type="Proteomes" id="UP000326565"/>
    </source>
</evidence>
<sequence length="503" mass="58154">MDAQEIRNYLGETERSKLLFKNAEKEKLEVRCNAVRGWIAGAEIENEHNSICRDRDSYPNSGEWIPENDRVRKWLSPDPEQSSISMLWINGHPGTEKVYLASIIDACMESPEWVTCYSYCNEKVEDESVCYRNNPWYSLAATVPARRIGPLLRIKNEEFWQRHAIGFIHGKHDPGSIFLFAKLVIHNLAKQPTRARFRVEITSARLPNELKQEYARIMERLRQDLIPEQFDYTGLLPSWLVCAKRPLKWTEIQLALSTDLETWGPSNEVNMGLKLQDDVQELCGSLVQVLKGNRVELVHSTARLFVAQQSDICIPAVECDLTLRCLRYLTLDIFRCKVSTEELGRFARRGELTFQDYVGSDDLYRQGQVARISRELENFVHFYQGSYPSPNALVQSRKDCEFFQEYPFYENLVRIWDHACHAQSGGFDSRNNVSISMLEDTLTRNRTLLEELSTDNTVIYLNFRMTFRSAAQRYCASTSMRDSKAPQCVRGMSTITTGRFTVQ</sequence>
<proteinExistence type="predicted"/>
<keyword evidence="1" id="KW-0677">Repeat</keyword>
<dbReference type="Pfam" id="PF22939">
    <property type="entry name" value="WHD_GPIID"/>
    <property type="match status" value="1"/>
</dbReference>
<keyword evidence="5" id="KW-1185">Reference proteome</keyword>
<evidence type="ECO:0000256" key="1">
    <source>
        <dbReference type="ARBA" id="ARBA00022737"/>
    </source>
</evidence>
<organism evidence="4 5">
    <name type="scientific">Aspergillus leporis</name>
    <dbReference type="NCBI Taxonomy" id="41062"/>
    <lineage>
        <taxon>Eukaryota</taxon>
        <taxon>Fungi</taxon>
        <taxon>Dikarya</taxon>
        <taxon>Ascomycota</taxon>
        <taxon>Pezizomycotina</taxon>
        <taxon>Eurotiomycetes</taxon>
        <taxon>Eurotiomycetidae</taxon>
        <taxon>Eurotiales</taxon>
        <taxon>Aspergillaceae</taxon>
        <taxon>Aspergillus</taxon>
        <taxon>Aspergillus subgen. Circumdati</taxon>
    </lineage>
</organism>
<gene>
    <name evidence="4" type="ORF">BDV29DRAFT_154392</name>
</gene>
<dbReference type="InterPro" id="IPR054471">
    <property type="entry name" value="GPIID_WHD"/>
</dbReference>
<reference evidence="4 5" key="1">
    <citation type="submission" date="2019-04" db="EMBL/GenBank/DDBJ databases">
        <title>Friends and foes A comparative genomics study of 23 Aspergillus species from section Flavi.</title>
        <authorList>
            <consortium name="DOE Joint Genome Institute"/>
            <person name="Kjaerbolling I."/>
            <person name="Vesth T."/>
            <person name="Frisvad J.C."/>
            <person name="Nybo J.L."/>
            <person name="Theobald S."/>
            <person name="Kildgaard S."/>
            <person name="Isbrandt T."/>
            <person name="Kuo A."/>
            <person name="Sato A."/>
            <person name="Lyhne E.K."/>
            <person name="Kogle M.E."/>
            <person name="Wiebenga A."/>
            <person name="Kun R.S."/>
            <person name="Lubbers R.J."/>
            <person name="Makela M.R."/>
            <person name="Barry K."/>
            <person name="Chovatia M."/>
            <person name="Clum A."/>
            <person name="Daum C."/>
            <person name="Haridas S."/>
            <person name="He G."/>
            <person name="LaButti K."/>
            <person name="Lipzen A."/>
            <person name="Mondo S."/>
            <person name="Riley R."/>
            <person name="Salamov A."/>
            <person name="Simmons B.A."/>
            <person name="Magnuson J.K."/>
            <person name="Henrissat B."/>
            <person name="Mortensen U.H."/>
            <person name="Larsen T.O."/>
            <person name="Devries R.P."/>
            <person name="Grigoriev I.V."/>
            <person name="Machida M."/>
            <person name="Baker S.E."/>
            <person name="Andersen M.R."/>
        </authorList>
    </citation>
    <scope>NUCLEOTIDE SEQUENCE [LARGE SCALE GENOMIC DNA]</scope>
    <source>
        <strain evidence="4 5">CBS 151.66</strain>
    </source>
</reference>
<dbReference type="Pfam" id="PF24883">
    <property type="entry name" value="NPHP3_N"/>
    <property type="match status" value="1"/>
</dbReference>
<dbReference type="EMBL" id="ML732176">
    <property type="protein sequence ID" value="KAB8076816.1"/>
    <property type="molecule type" value="Genomic_DNA"/>
</dbReference>
<dbReference type="InterPro" id="IPR056884">
    <property type="entry name" value="NPHP3-like_N"/>
</dbReference>
<evidence type="ECO:0000259" key="2">
    <source>
        <dbReference type="Pfam" id="PF22939"/>
    </source>
</evidence>
<dbReference type="OrthoDB" id="443402at2759"/>
<dbReference type="Proteomes" id="UP000326565">
    <property type="component" value="Unassembled WGS sequence"/>
</dbReference>
<dbReference type="AlphaFoldDB" id="A0A5N5X805"/>
<evidence type="ECO:0000259" key="3">
    <source>
        <dbReference type="Pfam" id="PF24883"/>
    </source>
</evidence>
<protein>
    <submittedName>
        <fullName evidence="4">Uncharacterized protein</fullName>
    </submittedName>
</protein>
<name>A0A5N5X805_9EURO</name>
<accession>A0A5N5X805</accession>
<evidence type="ECO:0000313" key="4">
    <source>
        <dbReference type="EMBL" id="KAB8076816.1"/>
    </source>
</evidence>
<dbReference type="PANTHER" id="PTHR10039">
    <property type="entry name" value="AMELOGENIN"/>
    <property type="match status" value="1"/>
</dbReference>
<feature type="domain" description="GPI inositol-deacylase winged helix" evidence="2">
    <location>
        <begin position="238"/>
        <end position="309"/>
    </location>
</feature>